<dbReference type="EMBL" id="JANDBD010000004">
    <property type="protein sequence ID" value="MCP9272893.1"/>
    <property type="molecule type" value="Genomic_DNA"/>
</dbReference>
<reference evidence="2 3" key="1">
    <citation type="submission" date="2022-06" db="EMBL/GenBank/DDBJ databases">
        <title>Mycolicibacterium sp. CAU 1645 isolated from seawater.</title>
        <authorList>
            <person name="Kim W."/>
        </authorList>
    </citation>
    <scope>NUCLEOTIDE SEQUENCE [LARGE SCALE GENOMIC DNA]</scope>
    <source>
        <strain evidence="2 3">CAU 1645</strain>
    </source>
</reference>
<evidence type="ECO:0000313" key="3">
    <source>
        <dbReference type="Proteomes" id="UP001651690"/>
    </source>
</evidence>
<keyword evidence="2" id="KW-0378">Hydrolase</keyword>
<organism evidence="2 3">
    <name type="scientific">Mycolicibacterium arenosum</name>
    <dbReference type="NCBI Taxonomy" id="2952157"/>
    <lineage>
        <taxon>Bacteria</taxon>
        <taxon>Bacillati</taxon>
        <taxon>Actinomycetota</taxon>
        <taxon>Actinomycetes</taxon>
        <taxon>Mycobacteriales</taxon>
        <taxon>Mycobacteriaceae</taxon>
        <taxon>Mycolicibacterium</taxon>
    </lineage>
</organism>
<sequence length="279" mass="29930">MASRYVTTALGELHVTVTGTGPPVVLWHSLFVDSTSWGPLVGELAGHRTVYAVDGPSHGASDPVPRDFSVAECVDVAVQALDGLGLAEPVDWVGNAWGGHVGLRLAVGAAPRIRTLTTIGTPIRGFTPWEKVVKGWPLVWLYRWLGPVGLVTGTLSTSLIGPHTAAAQPERTRAVMQSFTSADRVGMTRAIRSLMLRRTGIAELLPEVAVPTLVMSARDDAMGWRPDEARRTCTAIPDCRVEVVEGGGHVAPLLVDSPRIAQLIRRFWEVTDPSTPSRA</sequence>
<dbReference type="Pfam" id="PF12697">
    <property type="entry name" value="Abhydrolase_6"/>
    <property type="match status" value="1"/>
</dbReference>
<comment type="caution">
    <text evidence="2">The sequence shown here is derived from an EMBL/GenBank/DDBJ whole genome shotgun (WGS) entry which is preliminary data.</text>
</comment>
<evidence type="ECO:0000313" key="2">
    <source>
        <dbReference type="EMBL" id="MCP9272893.1"/>
    </source>
</evidence>
<dbReference type="InterPro" id="IPR029058">
    <property type="entry name" value="AB_hydrolase_fold"/>
</dbReference>
<dbReference type="Proteomes" id="UP001651690">
    <property type="component" value="Unassembled WGS sequence"/>
</dbReference>
<dbReference type="PANTHER" id="PTHR43798">
    <property type="entry name" value="MONOACYLGLYCEROL LIPASE"/>
    <property type="match status" value="1"/>
</dbReference>
<gene>
    <name evidence="2" type="ORF">NM203_11925</name>
</gene>
<dbReference type="InterPro" id="IPR000073">
    <property type="entry name" value="AB_hydrolase_1"/>
</dbReference>
<dbReference type="RefSeq" id="WP_255060135.1">
    <property type="nucleotide sequence ID" value="NZ_JANDBD010000004.1"/>
</dbReference>
<feature type="domain" description="AB hydrolase-1" evidence="1">
    <location>
        <begin position="24"/>
        <end position="258"/>
    </location>
</feature>
<name>A0ABT1M166_9MYCO</name>
<accession>A0ABT1M166</accession>
<keyword evidence="3" id="KW-1185">Reference proteome</keyword>
<dbReference type="GO" id="GO:0016787">
    <property type="term" value="F:hydrolase activity"/>
    <property type="evidence" value="ECO:0007669"/>
    <property type="project" value="UniProtKB-KW"/>
</dbReference>
<dbReference type="Gene3D" id="3.40.50.1820">
    <property type="entry name" value="alpha/beta hydrolase"/>
    <property type="match status" value="1"/>
</dbReference>
<proteinExistence type="predicted"/>
<dbReference type="SUPFAM" id="SSF53474">
    <property type="entry name" value="alpha/beta-Hydrolases"/>
    <property type="match status" value="1"/>
</dbReference>
<dbReference type="InterPro" id="IPR050266">
    <property type="entry name" value="AB_hydrolase_sf"/>
</dbReference>
<evidence type="ECO:0000259" key="1">
    <source>
        <dbReference type="Pfam" id="PF12697"/>
    </source>
</evidence>
<protein>
    <submittedName>
        <fullName evidence="2">Alpha/beta hydrolase</fullName>
    </submittedName>
</protein>